<dbReference type="NCBIfam" id="TIGR01297">
    <property type="entry name" value="CDF"/>
    <property type="match status" value="1"/>
</dbReference>
<dbReference type="PANTHER" id="PTHR43840">
    <property type="entry name" value="MITOCHONDRIAL METAL TRANSPORTER 1-RELATED"/>
    <property type="match status" value="1"/>
</dbReference>
<name>A0A4S4M3P9_9AGAM</name>
<feature type="compositionally biased region" description="Basic and acidic residues" evidence="6">
    <location>
        <begin position="91"/>
        <end position="102"/>
    </location>
</feature>
<feature type="transmembrane region" description="Helical" evidence="7">
    <location>
        <begin position="212"/>
        <end position="232"/>
    </location>
</feature>
<keyword evidence="11" id="KW-1185">Reference proteome</keyword>
<keyword evidence="3 7" id="KW-0812">Transmembrane</keyword>
<feature type="transmembrane region" description="Helical" evidence="7">
    <location>
        <begin position="131"/>
        <end position="152"/>
    </location>
</feature>
<proteinExistence type="predicted"/>
<dbReference type="InterPro" id="IPR050291">
    <property type="entry name" value="CDF_Transporter"/>
</dbReference>
<evidence type="ECO:0000256" key="5">
    <source>
        <dbReference type="ARBA" id="ARBA00023136"/>
    </source>
</evidence>
<dbReference type="Gene3D" id="1.20.1510.10">
    <property type="entry name" value="Cation efflux protein transmembrane domain"/>
    <property type="match status" value="1"/>
</dbReference>
<dbReference type="FunFam" id="1.20.1510.10:FF:000005">
    <property type="entry name" value="Putative Cation diffusion facilitator 1"/>
    <property type="match status" value="1"/>
</dbReference>
<dbReference type="InterPro" id="IPR027469">
    <property type="entry name" value="Cation_efflux_TMD_sf"/>
</dbReference>
<organism evidence="10 11">
    <name type="scientific">Bondarzewia mesenterica</name>
    <dbReference type="NCBI Taxonomy" id="1095465"/>
    <lineage>
        <taxon>Eukaryota</taxon>
        <taxon>Fungi</taxon>
        <taxon>Dikarya</taxon>
        <taxon>Basidiomycota</taxon>
        <taxon>Agaricomycotina</taxon>
        <taxon>Agaricomycetes</taxon>
        <taxon>Russulales</taxon>
        <taxon>Bondarzewiaceae</taxon>
        <taxon>Bondarzewia</taxon>
    </lineage>
</organism>
<evidence type="ECO:0000313" key="11">
    <source>
        <dbReference type="Proteomes" id="UP000310158"/>
    </source>
</evidence>
<keyword evidence="2" id="KW-0813">Transport</keyword>
<reference evidence="10 11" key="1">
    <citation type="submission" date="2019-02" db="EMBL/GenBank/DDBJ databases">
        <title>Genome sequencing of the rare red list fungi Bondarzewia mesenterica.</title>
        <authorList>
            <person name="Buettner E."/>
            <person name="Kellner H."/>
        </authorList>
    </citation>
    <scope>NUCLEOTIDE SEQUENCE [LARGE SCALE GENOMIC DNA]</scope>
    <source>
        <strain evidence="10 11">DSM 108281</strain>
    </source>
</reference>
<gene>
    <name evidence="10" type="ORF">EW146_g2093</name>
</gene>
<evidence type="ECO:0000256" key="2">
    <source>
        <dbReference type="ARBA" id="ARBA00022448"/>
    </source>
</evidence>
<evidence type="ECO:0000256" key="6">
    <source>
        <dbReference type="SAM" id="MobiDB-lite"/>
    </source>
</evidence>
<dbReference type="Proteomes" id="UP000310158">
    <property type="component" value="Unassembled WGS sequence"/>
</dbReference>
<feature type="compositionally biased region" description="Low complexity" evidence="6">
    <location>
        <begin position="13"/>
        <end position="24"/>
    </location>
</feature>
<feature type="transmembrane region" description="Helical" evidence="7">
    <location>
        <begin position="270"/>
        <end position="288"/>
    </location>
</feature>
<dbReference type="AlphaFoldDB" id="A0A4S4M3P9"/>
<evidence type="ECO:0000256" key="7">
    <source>
        <dbReference type="SAM" id="Phobius"/>
    </source>
</evidence>
<dbReference type="OrthoDB" id="78296at2759"/>
<dbReference type="Gene3D" id="3.30.70.1350">
    <property type="entry name" value="Cation efflux protein, cytoplasmic domain"/>
    <property type="match status" value="1"/>
</dbReference>
<dbReference type="InterPro" id="IPR058533">
    <property type="entry name" value="Cation_efflux_TM"/>
</dbReference>
<evidence type="ECO:0000313" key="10">
    <source>
        <dbReference type="EMBL" id="THH19008.1"/>
    </source>
</evidence>
<feature type="region of interest" description="Disordered" evidence="6">
    <location>
        <begin position="81"/>
        <end position="102"/>
    </location>
</feature>
<dbReference type="GO" id="GO:0008324">
    <property type="term" value="F:monoatomic cation transmembrane transporter activity"/>
    <property type="evidence" value="ECO:0007669"/>
    <property type="project" value="InterPro"/>
</dbReference>
<evidence type="ECO:0000256" key="4">
    <source>
        <dbReference type="ARBA" id="ARBA00022989"/>
    </source>
</evidence>
<dbReference type="SUPFAM" id="SSF160240">
    <property type="entry name" value="Cation efflux protein cytoplasmic domain-like"/>
    <property type="match status" value="1"/>
</dbReference>
<dbReference type="SUPFAM" id="SSF161111">
    <property type="entry name" value="Cation efflux protein transmembrane domain-like"/>
    <property type="match status" value="1"/>
</dbReference>
<evidence type="ECO:0000259" key="8">
    <source>
        <dbReference type="Pfam" id="PF01545"/>
    </source>
</evidence>
<dbReference type="GO" id="GO:0098771">
    <property type="term" value="P:inorganic ion homeostasis"/>
    <property type="evidence" value="ECO:0007669"/>
    <property type="project" value="UniProtKB-ARBA"/>
</dbReference>
<dbReference type="InterPro" id="IPR002524">
    <property type="entry name" value="Cation_efflux"/>
</dbReference>
<feature type="transmembrane region" description="Helical" evidence="7">
    <location>
        <begin position="173"/>
        <end position="192"/>
    </location>
</feature>
<dbReference type="GO" id="GO:0016020">
    <property type="term" value="C:membrane"/>
    <property type="evidence" value="ECO:0007669"/>
    <property type="project" value="UniProtKB-SubCell"/>
</dbReference>
<keyword evidence="4 7" id="KW-1133">Transmembrane helix</keyword>
<dbReference type="InterPro" id="IPR027470">
    <property type="entry name" value="Cation_efflux_CTD"/>
</dbReference>
<dbReference type="InterPro" id="IPR036837">
    <property type="entry name" value="Cation_efflux_CTD_sf"/>
</dbReference>
<dbReference type="Pfam" id="PF16916">
    <property type="entry name" value="ZT_dimer"/>
    <property type="match status" value="1"/>
</dbReference>
<evidence type="ECO:0000259" key="9">
    <source>
        <dbReference type="Pfam" id="PF16916"/>
    </source>
</evidence>
<comment type="subcellular location">
    <subcellularLocation>
        <location evidence="1">Membrane</location>
        <topology evidence="1">Multi-pass membrane protein</topology>
    </subcellularLocation>
</comment>
<feature type="domain" description="Cation efflux protein transmembrane" evidence="8">
    <location>
        <begin position="110"/>
        <end position="299"/>
    </location>
</feature>
<accession>A0A4S4M3P9</accession>
<protein>
    <submittedName>
        <fullName evidence="10">Uncharacterized protein</fullName>
    </submittedName>
</protein>
<comment type="caution">
    <text evidence="10">The sequence shown here is derived from an EMBL/GenBank/DDBJ whole genome shotgun (WGS) entry which is preliminary data.</text>
</comment>
<dbReference type="EMBL" id="SGPL01000057">
    <property type="protein sequence ID" value="THH19008.1"/>
    <property type="molecule type" value="Genomic_DNA"/>
</dbReference>
<dbReference type="PANTHER" id="PTHR43840:SF12">
    <property type="entry name" value="CATION DIFFUSION FACILITATOR 1 (AFU_ORTHOLOGUE AFUA_1G14440)"/>
    <property type="match status" value="1"/>
</dbReference>
<sequence length="429" mass="47501">MIFPDDSKNTCNSALSSTVHASSSKQTDTTVQDHGSPENDVERLSASSSLKVPNGDPFSFANGLKSDAELAALRRRKRKLERFHKRQNAPMEEHTEDARSEEDAARLPVLIANLALCILQLYAAASSASLSLLATGIDSVFDLGSNVLLFWLHGKASKLDLNKWPVGGARLETIGNVIYGFLMGSVNLVVIVESIRSLITHGNSDVNTLHLPSLIAVAAALGVKFLLFLYCYSLRTKSSQVMVLWEDHRNDLFINSFGLLMSAGGSRLKWFLDPMGAIIIALGVIVAWTRTIHSQFELLAGKSAPHDFIQLIIYKAMIFSDEIEKIDTVRAYHWNGMNDLAQDYFVEVDVVMPANTPLWKAHDISQQLQDKIEVLPNVERAFVHVDHETTHAPVRVIPLPSFLCPNSDVPLLARCWISGTPEKHLTKRP</sequence>
<evidence type="ECO:0000256" key="1">
    <source>
        <dbReference type="ARBA" id="ARBA00004141"/>
    </source>
</evidence>
<feature type="region of interest" description="Disordered" evidence="6">
    <location>
        <begin position="1"/>
        <end position="50"/>
    </location>
</feature>
<feature type="domain" description="Cation efflux protein cytoplasmic" evidence="9">
    <location>
        <begin position="323"/>
        <end position="387"/>
    </location>
</feature>
<feature type="transmembrane region" description="Helical" evidence="7">
    <location>
        <begin position="107"/>
        <end position="125"/>
    </location>
</feature>
<evidence type="ECO:0000256" key="3">
    <source>
        <dbReference type="ARBA" id="ARBA00022692"/>
    </source>
</evidence>
<dbReference type="Pfam" id="PF01545">
    <property type="entry name" value="Cation_efflux"/>
    <property type="match status" value="1"/>
</dbReference>
<keyword evidence="5 7" id="KW-0472">Membrane</keyword>
<dbReference type="GO" id="GO:0030003">
    <property type="term" value="P:intracellular monoatomic cation homeostasis"/>
    <property type="evidence" value="ECO:0007669"/>
    <property type="project" value="UniProtKB-ARBA"/>
</dbReference>